<dbReference type="OrthoDB" id="793244at2"/>
<dbReference type="GO" id="GO:0016491">
    <property type="term" value="F:oxidoreductase activity"/>
    <property type="evidence" value="ECO:0007669"/>
    <property type="project" value="InterPro"/>
</dbReference>
<gene>
    <name evidence="2" type="ORF">FAM09_10515</name>
</gene>
<organism evidence="2 3">
    <name type="scientific">Niastella caeni</name>
    <dbReference type="NCBI Taxonomy" id="2569763"/>
    <lineage>
        <taxon>Bacteria</taxon>
        <taxon>Pseudomonadati</taxon>
        <taxon>Bacteroidota</taxon>
        <taxon>Chitinophagia</taxon>
        <taxon>Chitinophagales</taxon>
        <taxon>Chitinophagaceae</taxon>
        <taxon>Niastella</taxon>
    </lineage>
</organism>
<dbReference type="Pfam" id="PF00578">
    <property type="entry name" value="AhpC-TSA"/>
    <property type="match status" value="1"/>
</dbReference>
<feature type="domain" description="Thioredoxin" evidence="1">
    <location>
        <begin position="31"/>
        <end position="184"/>
    </location>
</feature>
<evidence type="ECO:0000313" key="2">
    <source>
        <dbReference type="EMBL" id="THU40291.1"/>
    </source>
</evidence>
<protein>
    <submittedName>
        <fullName evidence="2">TlpA family protein disulfide reductase</fullName>
    </submittedName>
</protein>
<dbReference type="InterPro" id="IPR013766">
    <property type="entry name" value="Thioredoxin_domain"/>
</dbReference>
<name>A0A4S8HY98_9BACT</name>
<keyword evidence="3" id="KW-1185">Reference proteome</keyword>
<evidence type="ECO:0000313" key="3">
    <source>
        <dbReference type="Proteomes" id="UP000306918"/>
    </source>
</evidence>
<evidence type="ECO:0000259" key="1">
    <source>
        <dbReference type="PROSITE" id="PS51352"/>
    </source>
</evidence>
<dbReference type="InterPro" id="IPR000866">
    <property type="entry name" value="AhpC/TSA"/>
</dbReference>
<dbReference type="PANTHER" id="PTHR42852">
    <property type="entry name" value="THIOL:DISULFIDE INTERCHANGE PROTEIN DSBE"/>
    <property type="match status" value="1"/>
</dbReference>
<dbReference type="RefSeq" id="WP_136577044.1">
    <property type="nucleotide sequence ID" value="NZ_STFF01000002.1"/>
</dbReference>
<dbReference type="InterPro" id="IPR050553">
    <property type="entry name" value="Thioredoxin_ResA/DsbE_sf"/>
</dbReference>
<accession>A0A4S8HY98</accession>
<dbReference type="PROSITE" id="PS51352">
    <property type="entry name" value="THIOREDOXIN_2"/>
    <property type="match status" value="1"/>
</dbReference>
<dbReference type="AlphaFoldDB" id="A0A4S8HY98"/>
<dbReference type="Gene3D" id="3.40.30.10">
    <property type="entry name" value="Glutaredoxin"/>
    <property type="match status" value="1"/>
</dbReference>
<dbReference type="SUPFAM" id="SSF52833">
    <property type="entry name" value="Thioredoxin-like"/>
    <property type="match status" value="1"/>
</dbReference>
<dbReference type="CDD" id="cd02966">
    <property type="entry name" value="TlpA_like_family"/>
    <property type="match status" value="1"/>
</dbReference>
<dbReference type="GO" id="GO:0016209">
    <property type="term" value="F:antioxidant activity"/>
    <property type="evidence" value="ECO:0007669"/>
    <property type="project" value="InterPro"/>
</dbReference>
<comment type="caution">
    <text evidence="2">The sequence shown here is derived from an EMBL/GenBank/DDBJ whole genome shotgun (WGS) entry which is preliminary data.</text>
</comment>
<dbReference type="EMBL" id="STFF01000002">
    <property type="protein sequence ID" value="THU40291.1"/>
    <property type="molecule type" value="Genomic_DNA"/>
</dbReference>
<dbReference type="InterPro" id="IPR036249">
    <property type="entry name" value="Thioredoxin-like_sf"/>
</dbReference>
<proteinExistence type="predicted"/>
<reference evidence="2 3" key="1">
    <citation type="submission" date="2019-04" db="EMBL/GenBank/DDBJ databases">
        <title>Niastella caeni sp. nov., isolated from activated sludge.</title>
        <authorList>
            <person name="Sheng M."/>
        </authorList>
    </citation>
    <scope>NUCLEOTIDE SEQUENCE [LARGE SCALE GENOMIC DNA]</scope>
    <source>
        <strain evidence="2 3">HX-2-15</strain>
    </source>
</reference>
<dbReference type="PANTHER" id="PTHR42852:SF17">
    <property type="entry name" value="THIOREDOXIN-LIKE PROTEIN HI_1115"/>
    <property type="match status" value="1"/>
</dbReference>
<dbReference type="Proteomes" id="UP000306918">
    <property type="component" value="Unassembled WGS sequence"/>
</dbReference>
<sequence>MKNIPAIICFVLLFVQKGNSQSVKNFKTIGSPINKLCPNFVFDTLINYKNEKLALADLRGKFIIIDFWGTFCLPCIADIPKLEKLQKRFGDTLQILMAVTDGIQSAQLFYENRKKGNKPITLPCTADQEACDYFQVKSVSTYVWIDDQGYVKGITDYSQVTEQNIADFVNKKNIHLRGLETKTRADDKRYLVTIANEIDSSNVLYNSSLTKYLNGVKGVYKYPRKGVGTKVYATNTSVSYLYRIAFGDSSGAVPYSRTLIESAHPERYALSNNEDFEKWKWDNTFCYELTVPVARQNDILRIMLDDLNRHFGGRVNFENRTQKCLVLTAEKNLPVLTTKSSIPKKVMNAGGVTVINYPLADFIEIIEHYLPKEIILDETGISGNVEIIVQAEMNNVESLNAALKKYGLRLQYEDRLVKMLVIKDPQ</sequence>